<comment type="subcellular location">
    <subcellularLocation>
        <location evidence="1">Membrane</location>
        <topology evidence="1">Multi-pass membrane protein</topology>
    </subcellularLocation>
</comment>
<feature type="transmembrane region" description="Helical" evidence="6">
    <location>
        <begin position="344"/>
        <end position="364"/>
    </location>
</feature>
<comment type="caution">
    <text evidence="7">The sequence shown here is derived from an EMBL/GenBank/DDBJ whole genome shotgun (WGS) entry which is preliminary data.</text>
</comment>
<feature type="transmembrane region" description="Helical" evidence="6">
    <location>
        <begin position="424"/>
        <end position="444"/>
    </location>
</feature>
<keyword evidence="3 6" id="KW-0812">Transmembrane</keyword>
<keyword evidence="8" id="KW-1185">Reference proteome</keyword>
<evidence type="ECO:0000313" key="8">
    <source>
        <dbReference type="Proteomes" id="UP001165678"/>
    </source>
</evidence>
<feature type="transmembrane region" description="Helical" evidence="6">
    <location>
        <begin position="265"/>
        <end position="287"/>
    </location>
</feature>
<accession>A0AA41ZM91</accession>
<dbReference type="AlphaFoldDB" id="A0AA41ZM91"/>
<feature type="transmembrane region" description="Helical" evidence="6">
    <location>
        <begin position="223"/>
        <end position="244"/>
    </location>
</feature>
<keyword evidence="5 6" id="KW-0472">Membrane</keyword>
<dbReference type="PANTHER" id="PTHR30618">
    <property type="entry name" value="NCS1 FAMILY PURINE/PYRIMIDINE TRANSPORTER"/>
    <property type="match status" value="1"/>
</dbReference>
<dbReference type="PANTHER" id="PTHR30618:SF6">
    <property type="entry name" value="NCS1 FAMILY NUCLEOBASE:CATION SYMPORTER-1"/>
    <property type="match status" value="1"/>
</dbReference>
<dbReference type="Proteomes" id="UP001165678">
    <property type="component" value="Unassembled WGS sequence"/>
</dbReference>
<dbReference type="Pfam" id="PF02133">
    <property type="entry name" value="Transp_cyt_pur"/>
    <property type="match status" value="1"/>
</dbReference>
<sequence length="488" mass="53127">MDNNYNTRDWSPTLYNDDLGPVRQKWTAYNIFAFWMSDVHSVGGYVFAASLFALGLAGWQVLVSLLVGIGIVQVVANLMARPSQRTGVPFPVVCRLSFGIRGANVPAVIRGLIAVVWYGIQTYLASSALVLVLLRWVPSLEPLAGQYFLGLSLLGWIGFSIMWVLQALVFWHGMHAIKRFIDWAGPAVYAVMFLLAGWIVYKAGWSNISFSIGSKELSGMDAVWQMVVAAALVAGYFSGPTLNFGDFSRYCRSEADVRRGNFWGLPVNFLLFSVITIVVVSGTPAVFGEMISDPVETVARIDNATAAALGVLTFIIATVGINIVANFVSPAFDFAHVAPQRISWRTGGMIAAIGSIFITPWNLFNNPDIIHYTVDLLAALIGPIYGIVLLDYYLLKRQKVDVNALFIDDSQGAYYFQGGVNFEAVKALLVAGVVTIIINFIPALGDLRHFSVFIGGLLAAGCYGLFSEYWLGAATAGRRVVVPTGSRV</sequence>
<comment type="similarity">
    <text evidence="2">Belongs to the purine-cytosine permease (2.A.39) family.</text>
</comment>
<protein>
    <submittedName>
        <fullName evidence="7">NCS1 family nucleobase:cation symporter-1</fullName>
    </submittedName>
</protein>
<dbReference type="EMBL" id="JAPIVE010000001">
    <property type="protein sequence ID" value="MCX2523455.1"/>
    <property type="molecule type" value="Genomic_DNA"/>
</dbReference>
<feature type="transmembrane region" description="Helical" evidence="6">
    <location>
        <begin position="111"/>
        <end position="134"/>
    </location>
</feature>
<dbReference type="RefSeq" id="WP_250936940.1">
    <property type="nucleotide sequence ID" value="NZ_JAMLJK010000001.1"/>
</dbReference>
<proteinExistence type="inferred from homology"/>
<evidence type="ECO:0000256" key="5">
    <source>
        <dbReference type="ARBA" id="ARBA00023136"/>
    </source>
</evidence>
<keyword evidence="4 6" id="KW-1133">Transmembrane helix</keyword>
<feature type="transmembrane region" description="Helical" evidence="6">
    <location>
        <begin position="376"/>
        <end position="395"/>
    </location>
</feature>
<dbReference type="CDD" id="cd11555">
    <property type="entry name" value="SLC-NCS1sbd_u1"/>
    <property type="match status" value="1"/>
</dbReference>
<feature type="transmembrane region" description="Helical" evidence="6">
    <location>
        <begin position="45"/>
        <end position="76"/>
    </location>
</feature>
<dbReference type="Gene3D" id="1.10.4160.10">
    <property type="entry name" value="Hydantoin permease"/>
    <property type="match status" value="1"/>
</dbReference>
<evidence type="ECO:0000256" key="6">
    <source>
        <dbReference type="SAM" id="Phobius"/>
    </source>
</evidence>
<evidence type="ECO:0000256" key="3">
    <source>
        <dbReference type="ARBA" id="ARBA00022692"/>
    </source>
</evidence>
<dbReference type="InterPro" id="IPR001248">
    <property type="entry name" value="Pur-cyt_permease"/>
</dbReference>
<organism evidence="7 8">
    <name type="scientific">Larsenimonas rhizosphaerae</name>
    <dbReference type="NCBI Taxonomy" id="2944682"/>
    <lineage>
        <taxon>Bacteria</taxon>
        <taxon>Pseudomonadati</taxon>
        <taxon>Pseudomonadota</taxon>
        <taxon>Gammaproteobacteria</taxon>
        <taxon>Oceanospirillales</taxon>
        <taxon>Halomonadaceae</taxon>
        <taxon>Larsenimonas</taxon>
    </lineage>
</organism>
<evidence type="ECO:0000313" key="7">
    <source>
        <dbReference type="EMBL" id="MCX2523455.1"/>
    </source>
</evidence>
<evidence type="ECO:0000256" key="4">
    <source>
        <dbReference type="ARBA" id="ARBA00022989"/>
    </source>
</evidence>
<dbReference type="GO" id="GO:0005886">
    <property type="term" value="C:plasma membrane"/>
    <property type="evidence" value="ECO:0007669"/>
    <property type="project" value="TreeGrafter"/>
</dbReference>
<evidence type="ECO:0000256" key="2">
    <source>
        <dbReference type="ARBA" id="ARBA00008974"/>
    </source>
</evidence>
<dbReference type="InterPro" id="IPR045225">
    <property type="entry name" value="Uracil/uridine/allantoin_perm"/>
</dbReference>
<feature type="transmembrane region" description="Helical" evidence="6">
    <location>
        <begin position="183"/>
        <end position="203"/>
    </location>
</feature>
<feature type="transmembrane region" description="Helical" evidence="6">
    <location>
        <begin position="450"/>
        <end position="471"/>
    </location>
</feature>
<reference evidence="7" key="1">
    <citation type="submission" date="2022-11" db="EMBL/GenBank/DDBJ databases">
        <title>Larsenimonas rhizosphaerae sp. nov., isolated from a tidal mudflat.</title>
        <authorList>
            <person name="Lee S.D."/>
            <person name="Kim I.S."/>
        </authorList>
    </citation>
    <scope>NUCLEOTIDE SEQUENCE</scope>
    <source>
        <strain evidence="7">GH2-1</strain>
    </source>
</reference>
<feature type="transmembrane region" description="Helical" evidence="6">
    <location>
        <begin position="146"/>
        <end position="171"/>
    </location>
</feature>
<gene>
    <name evidence="7" type="ORF">OQ287_04310</name>
</gene>
<feature type="transmembrane region" description="Helical" evidence="6">
    <location>
        <begin position="307"/>
        <end position="332"/>
    </location>
</feature>
<dbReference type="GO" id="GO:0015205">
    <property type="term" value="F:nucleobase transmembrane transporter activity"/>
    <property type="evidence" value="ECO:0007669"/>
    <property type="project" value="TreeGrafter"/>
</dbReference>
<evidence type="ECO:0000256" key="1">
    <source>
        <dbReference type="ARBA" id="ARBA00004141"/>
    </source>
</evidence>
<name>A0AA41ZM91_9GAMM</name>